<feature type="compositionally biased region" description="Basic residues" evidence="1">
    <location>
        <begin position="229"/>
        <end position="241"/>
    </location>
</feature>
<sequence length="361" mass="40608">MDDREDPISRFFPDAKDVDLYEVLNVSRDAKPDELKKAYRRLALAHHPDKHATASETAKADALLKFQQVGFAYAVLSDEKRRQRYDRTGKTDEGFELSPDEGGWEAYFEDLFDRVTKEKLDEMKKEYQGSAEEVGDLKKAYTEAGGDIGEILNHIPHSTIDDEARFIVIITGLIKKGELESLPKWESSSKDEKAKLVRKKQSQKEATEAEELAKELGVWDEFYGSGKPSSRKAKGKGKPKGKDREEEEDEEDHSALQALILKKRKNLDGFFDSLAAKYAEPEPKAKKGKKRAKGVEAVEGEDSPKKRTKKGALEPPDIDDEEFERLQQNILAKKAAKAADADATTSTTKRKTRSTTAKKGR</sequence>
<feature type="region of interest" description="Disordered" evidence="1">
    <location>
        <begin position="276"/>
        <end position="320"/>
    </location>
</feature>
<protein>
    <recommendedName>
        <fullName evidence="2">J domain-containing protein</fullName>
    </recommendedName>
</protein>
<evidence type="ECO:0000313" key="3">
    <source>
        <dbReference type="EMBL" id="PCH38208.1"/>
    </source>
</evidence>
<organism evidence="3 4">
    <name type="scientific">Wolfiporia cocos (strain MD-104)</name>
    <name type="common">Brown rot fungus</name>
    <dbReference type="NCBI Taxonomy" id="742152"/>
    <lineage>
        <taxon>Eukaryota</taxon>
        <taxon>Fungi</taxon>
        <taxon>Dikarya</taxon>
        <taxon>Basidiomycota</taxon>
        <taxon>Agaricomycotina</taxon>
        <taxon>Agaricomycetes</taxon>
        <taxon>Polyporales</taxon>
        <taxon>Phaeolaceae</taxon>
        <taxon>Wolfiporia</taxon>
    </lineage>
</organism>
<dbReference type="PRINTS" id="PR00625">
    <property type="entry name" value="JDOMAIN"/>
</dbReference>
<dbReference type="STRING" id="742152.A0A2H3JKE2"/>
<evidence type="ECO:0000256" key="1">
    <source>
        <dbReference type="SAM" id="MobiDB-lite"/>
    </source>
</evidence>
<dbReference type="AlphaFoldDB" id="A0A2H3JKE2"/>
<dbReference type="InterPro" id="IPR001623">
    <property type="entry name" value="DnaJ_domain"/>
</dbReference>
<dbReference type="PANTHER" id="PTHR44144:SF1">
    <property type="entry name" value="DNAJ HOMOLOG SUBFAMILY C MEMBER 9"/>
    <property type="match status" value="1"/>
</dbReference>
<dbReference type="GO" id="GO:0005737">
    <property type="term" value="C:cytoplasm"/>
    <property type="evidence" value="ECO:0007669"/>
    <property type="project" value="TreeGrafter"/>
</dbReference>
<feature type="compositionally biased region" description="Basic residues" evidence="1">
    <location>
        <begin position="348"/>
        <end position="361"/>
    </location>
</feature>
<feature type="region of interest" description="Disordered" evidence="1">
    <location>
        <begin position="221"/>
        <end position="254"/>
    </location>
</feature>
<accession>A0A2H3JKE2</accession>
<dbReference type="GO" id="GO:0031072">
    <property type="term" value="F:heat shock protein binding"/>
    <property type="evidence" value="ECO:0007669"/>
    <property type="project" value="TreeGrafter"/>
</dbReference>
<dbReference type="PANTHER" id="PTHR44144">
    <property type="entry name" value="DNAJ HOMOLOG SUBFAMILY C MEMBER 9"/>
    <property type="match status" value="1"/>
</dbReference>
<dbReference type="InterPro" id="IPR036869">
    <property type="entry name" value="J_dom_sf"/>
</dbReference>
<dbReference type="InterPro" id="IPR052594">
    <property type="entry name" value="J_domain-containing_protein"/>
</dbReference>
<feature type="domain" description="J" evidence="2">
    <location>
        <begin position="19"/>
        <end position="89"/>
    </location>
</feature>
<dbReference type="CDD" id="cd06257">
    <property type="entry name" value="DnaJ"/>
    <property type="match status" value="1"/>
</dbReference>
<dbReference type="OrthoDB" id="110024at2759"/>
<dbReference type="InterPro" id="IPR056453">
    <property type="entry name" value="HTH_DNAJC9"/>
</dbReference>
<gene>
    <name evidence="3" type="ORF">WOLCODRAFT_64435</name>
</gene>
<dbReference type="Proteomes" id="UP000218811">
    <property type="component" value="Unassembled WGS sequence"/>
</dbReference>
<dbReference type="SMART" id="SM00271">
    <property type="entry name" value="DnaJ"/>
    <property type="match status" value="1"/>
</dbReference>
<dbReference type="PROSITE" id="PS00636">
    <property type="entry name" value="DNAJ_1"/>
    <property type="match status" value="1"/>
</dbReference>
<dbReference type="InterPro" id="IPR018253">
    <property type="entry name" value="DnaJ_domain_CS"/>
</dbReference>
<dbReference type="GO" id="GO:0005634">
    <property type="term" value="C:nucleus"/>
    <property type="evidence" value="ECO:0007669"/>
    <property type="project" value="TreeGrafter"/>
</dbReference>
<dbReference type="SUPFAM" id="SSF46565">
    <property type="entry name" value="Chaperone J-domain"/>
    <property type="match status" value="1"/>
</dbReference>
<feature type="region of interest" description="Disordered" evidence="1">
    <location>
        <begin position="334"/>
        <end position="361"/>
    </location>
</feature>
<reference evidence="3 4" key="1">
    <citation type="journal article" date="2012" name="Science">
        <title>The Paleozoic origin of enzymatic lignin decomposition reconstructed from 31 fungal genomes.</title>
        <authorList>
            <person name="Floudas D."/>
            <person name="Binder M."/>
            <person name="Riley R."/>
            <person name="Barry K."/>
            <person name="Blanchette R.A."/>
            <person name="Henrissat B."/>
            <person name="Martinez A.T."/>
            <person name="Otillar R."/>
            <person name="Spatafora J.W."/>
            <person name="Yadav J.S."/>
            <person name="Aerts A."/>
            <person name="Benoit I."/>
            <person name="Boyd A."/>
            <person name="Carlson A."/>
            <person name="Copeland A."/>
            <person name="Coutinho P.M."/>
            <person name="de Vries R.P."/>
            <person name="Ferreira P."/>
            <person name="Findley K."/>
            <person name="Foster B."/>
            <person name="Gaskell J."/>
            <person name="Glotzer D."/>
            <person name="Gorecki P."/>
            <person name="Heitman J."/>
            <person name="Hesse C."/>
            <person name="Hori C."/>
            <person name="Igarashi K."/>
            <person name="Jurgens J.A."/>
            <person name="Kallen N."/>
            <person name="Kersten P."/>
            <person name="Kohler A."/>
            <person name="Kuees U."/>
            <person name="Kumar T.K.A."/>
            <person name="Kuo A."/>
            <person name="LaButti K."/>
            <person name="Larrondo L.F."/>
            <person name="Lindquist E."/>
            <person name="Ling A."/>
            <person name="Lombard V."/>
            <person name="Lucas S."/>
            <person name="Lundell T."/>
            <person name="Martin R."/>
            <person name="McLaughlin D.J."/>
            <person name="Morgenstern I."/>
            <person name="Morin E."/>
            <person name="Murat C."/>
            <person name="Nagy L.G."/>
            <person name="Nolan M."/>
            <person name="Ohm R.A."/>
            <person name="Patyshakuliyeva A."/>
            <person name="Rokas A."/>
            <person name="Ruiz-Duenas F.J."/>
            <person name="Sabat G."/>
            <person name="Salamov A."/>
            <person name="Samejima M."/>
            <person name="Schmutz J."/>
            <person name="Slot J.C."/>
            <person name="St John F."/>
            <person name="Stenlid J."/>
            <person name="Sun H."/>
            <person name="Sun S."/>
            <person name="Syed K."/>
            <person name="Tsang A."/>
            <person name="Wiebenga A."/>
            <person name="Young D."/>
            <person name="Pisabarro A."/>
            <person name="Eastwood D.C."/>
            <person name="Martin F."/>
            <person name="Cullen D."/>
            <person name="Grigoriev I.V."/>
            <person name="Hibbett D.S."/>
        </authorList>
    </citation>
    <scope>NUCLEOTIDE SEQUENCE [LARGE SCALE GENOMIC DNA]</scope>
    <source>
        <strain evidence="3 4">MD-104</strain>
    </source>
</reference>
<evidence type="ECO:0000313" key="4">
    <source>
        <dbReference type="Proteomes" id="UP000218811"/>
    </source>
</evidence>
<dbReference type="Pfam" id="PF23302">
    <property type="entry name" value="HTH_DNAJC9"/>
    <property type="match status" value="1"/>
</dbReference>
<keyword evidence="4" id="KW-1185">Reference proteome</keyword>
<dbReference type="PROSITE" id="PS50076">
    <property type="entry name" value="DNAJ_2"/>
    <property type="match status" value="1"/>
</dbReference>
<dbReference type="EMBL" id="KB467942">
    <property type="protein sequence ID" value="PCH38208.1"/>
    <property type="molecule type" value="Genomic_DNA"/>
</dbReference>
<name>A0A2H3JKE2_WOLCO</name>
<evidence type="ECO:0000259" key="2">
    <source>
        <dbReference type="PROSITE" id="PS50076"/>
    </source>
</evidence>
<proteinExistence type="predicted"/>
<feature type="region of interest" description="Disordered" evidence="1">
    <location>
        <begin position="190"/>
        <end position="209"/>
    </location>
</feature>
<dbReference type="Pfam" id="PF00226">
    <property type="entry name" value="DnaJ"/>
    <property type="match status" value="1"/>
</dbReference>
<dbReference type="Gene3D" id="1.10.287.110">
    <property type="entry name" value="DnaJ domain"/>
    <property type="match status" value="1"/>
</dbReference>